<feature type="domain" description="HTH luxR-type" evidence="1">
    <location>
        <begin position="153"/>
        <end position="218"/>
    </location>
</feature>
<gene>
    <name evidence="2" type="ORF">ACED38_04950</name>
</gene>
<dbReference type="SUPFAM" id="SSF46894">
    <property type="entry name" value="C-terminal effector domain of the bipartite response regulators"/>
    <property type="match status" value="1"/>
</dbReference>
<name>A0ABV4M440_9VIBR</name>
<dbReference type="Gene3D" id="3.30.450.20">
    <property type="entry name" value="PAS domain"/>
    <property type="match status" value="1"/>
</dbReference>
<protein>
    <submittedName>
        <fullName evidence="2">PAS domain-containing protein</fullName>
    </submittedName>
</protein>
<dbReference type="PRINTS" id="PR00038">
    <property type="entry name" value="HTHLUXR"/>
</dbReference>
<dbReference type="CDD" id="cd06170">
    <property type="entry name" value="LuxR_C_like"/>
    <property type="match status" value="1"/>
</dbReference>
<reference evidence="2 3" key="1">
    <citation type="submission" date="2024-06" db="EMBL/GenBank/DDBJ databases">
        <authorList>
            <person name="Steensen K."/>
            <person name="Seneca J."/>
            <person name="Bartlau N."/>
            <person name="Yu A.X."/>
            <person name="Polz M.F."/>
        </authorList>
    </citation>
    <scope>NUCLEOTIDE SEQUENCE [LARGE SCALE GENOMIC DNA]</scope>
    <source>
        <strain evidence="2 3">FF146</strain>
    </source>
</reference>
<dbReference type="Proteomes" id="UP001569153">
    <property type="component" value="Unassembled WGS sequence"/>
</dbReference>
<keyword evidence="3" id="KW-1185">Reference proteome</keyword>
<dbReference type="InterPro" id="IPR036388">
    <property type="entry name" value="WH-like_DNA-bd_sf"/>
</dbReference>
<organism evidence="2 3">
    <name type="scientific">Vibrio cortegadensis</name>
    <dbReference type="NCBI Taxonomy" id="1328770"/>
    <lineage>
        <taxon>Bacteria</taxon>
        <taxon>Pseudomonadati</taxon>
        <taxon>Pseudomonadota</taxon>
        <taxon>Gammaproteobacteria</taxon>
        <taxon>Vibrionales</taxon>
        <taxon>Vibrionaceae</taxon>
        <taxon>Vibrio</taxon>
    </lineage>
</organism>
<dbReference type="PROSITE" id="PS50043">
    <property type="entry name" value="HTH_LUXR_2"/>
    <property type="match status" value="1"/>
</dbReference>
<evidence type="ECO:0000313" key="2">
    <source>
        <dbReference type="EMBL" id="MEZ8194235.1"/>
    </source>
</evidence>
<dbReference type="SUPFAM" id="SSF55785">
    <property type="entry name" value="PYP-like sensor domain (PAS domain)"/>
    <property type="match status" value="1"/>
</dbReference>
<dbReference type="Pfam" id="PF00196">
    <property type="entry name" value="GerE"/>
    <property type="match status" value="1"/>
</dbReference>
<comment type="caution">
    <text evidence="2">The sequence shown here is derived from an EMBL/GenBank/DDBJ whole genome shotgun (WGS) entry which is preliminary data.</text>
</comment>
<accession>A0ABV4M440</accession>
<evidence type="ECO:0000259" key="1">
    <source>
        <dbReference type="PROSITE" id="PS50043"/>
    </source>
</evidence>
<sequence>MSTDFDSTLISLFYQLPGCWGCKDLNSVFVYANEAYAKLIGVEEPNQCIGRSDFEMPSPTIECAAEFQRQDAFVIATRKTIKILDIHPYPDGRWHAHIFTKKPWYNENNEVIGTIFFGKELTDTAILEVGHWICRATGIQRTNRQAVGFNVIDEGQIEPLTQRESESLFLLLYGKKPQYIARAMAISVKTVEGYIAKLKTKFNAKSKEQLIDKALDAGFGSVIPKSLLKTQLSVVLNNECLNEQY</sequence>
<dbReference type="InterPro" id="IPR016032">
    <property type="entry name" value="Sig_transdc_resp-reg_C-effctor"/>
</dbReference>
<dbReference type="Gene3D" id="1.10.10.10">
    <property type="entry name" value="Winged helix-like DNA-binding domain superfamily/Winged helix DNA-binding domain"/>
    <property type="match status" value="1"/>
</dbReference>
<proteinExistence type="predicted"/>
<dbReference type="InterPro" id="IPR013656">
    <property type="entry name" value="PAS_4"/>
</dbReference>
<dbReference type="InterPro" id="IPR035965">
    <property type="entry name" value="PAS-like_dom_sf"/>
</dbReference>
<evidence type="ECO:0000313" key="3">
    <source>
        <dbReference type="Proteomes" id="UP001569153"/>
    </source>
</evidence>
<dbReference type="Pfam" id="PF08448">
    <property type="entry name" value="PAS_4"/>
    <property type="match status" value="1"/>
</dbReference>
<dbReference type="InterPro" id="IPR000014">
    <property type="entry name" value="PAS"/>
</dbReference>
<dbReference type="InterPro" id="IPR000792">
    <property type="entry name" value="Tscrpt_reg_LuxR_C"/>
</dbReference>
<dbReference type="CDD" id="cd00130">
    <property type="entry name" value="PAS"/>
    <property type="match status" value="1"/>
</dbReference>
<dbReference type="SMART" id="SM00421">
    <property type="entry name" value="HTH_LUXR"/>
    <property type="match status" value="1"/>
</dbReference>
<dbReference type="RefSeq" id="WP_136995000.1">
    <property type="nucleotide sequence ID" value="NZ_JBGOOT010000002.1"/>
</dbReference>
<dbReference type="EMBL" id="JBGOOT010000002">
    <property type="protein sequence ID" value="MEZ8194235.1"/>
    <property type="molecule type" value="Genomic_DNA"/>
</dbReference>